<dbReference type="EMBL" id="RKHL01000001">
    <property type="protein sequence ID" value="ROR81121.1"/>
    <property type="molecule type" value="Genomic_DNA"/>
</dbReference>
<evidence type="ECO:0000313" key="1">
    <source>
        <dbReference type="EMBL" id="ROR81121.1"/>
    </source>
</evidence>
<proteinExistence type="predicted"/>
<protein>
    <submittedName>
        <fullName evidence="1">SPP1 Gp6-like portal protein</fullName>
    </submittedName>
</protein>
<keyword evidence="2" id="KW-1185">Reference proteome</keyword>
<reference evidence="1 2" key="1">
    <citation type="submission" date="2018-11" db="EMBL/GenBank/DDBJ databases">
        <title>Sequencing the genomes of 1000 actinobacteria strains.</title>
        <authorList>
            <person name="Klenk H.-P."/>
        </authorList>
    </citation>
    <scope>NUCLEOTIDE SEQUENCE [LARGE SCALE GENOMIC DNA]</scope>
    <source>
        <strain evidence="1 2">DSM 14012</strain>
    </source>
</reference>
<name>A0A3N2C0V2_9MICO</name>
<dbReference type="RefSeq" id="WP_085510358.1">
    <property type="nucleotide sequence ID" value="NZ_FXAP01000001.1"/>
</dbReference>
<sequence>MATTPDEWLKRLTLKLDTRQPRIALMRKYSTGDAPMPEMGKNTRASWVAFQKRARTDMGGLLCSSLSGRMVPNGVRVGETANNPAADALRRVWRDNRLPVVFADAIWNALSTSYGYLVTGVRTGDPVITSEQPEQMISAPDPVQPWRAQAALKAWRDDEVGRDYALLWLPGTRQLYTRSSKTSNGSIRESATGSDWEPLGELEEYAGPIPVFELANKNGMSEFEPHIDVIDRINLGKLQRLVVTAMQAYKQRAMKGGLPDKDEEGNDIDWAKLFEPAPGALWDLPEGIDVWESQSTDIRPLLDGEKTDLRDFAAVTQSPIDVFIPDGQNQSATGAANVHKGEIMKAKDRIARMTAPMEGALLSALRILGLDDGSTVQVLWEPPEHVSLSEKSAAAAQAKTAGKSQRWIDQHIWGMSPDEIAEEETARAAEQLSAAVLIGAGSGNA</sequence>
<comment type="caution">
    <text evidence="1">The sequence shown here is derived from an EMBL/GenBank/DDBJ whole genome shotgun (WGS) entry which is preliminary data.</text>
</comment>
<dbReference type="InterPro" id="IPR021145">
    <property type="entry name" value="Portal_protein_SPP1_Gp6-like"/>
</dbReference>
<organism evidence="1 2">
    <name type="scientific">Plantibacter flavus</name>
    <dbReference type="NCBI Taxonomy" id="150123"/>
    <lineage>
        <taxon>Bacteria</taxon>
        <taxon>Bacillati</taxon>
        <taxon>Actinomycetota</taxon>
        <taxon>Actinomycetes</taxon>
        <taxon>Micrococcales</taxon>
        <taxon>Microbacteriaceae</taxon>
        <taxon>Plantibacter</taxon>
    </lineage>
</organism>
<dbReference type="AlphaFoldDB" id="A0A3N2C0V2"/>
<gene>
    <name evidence="1" type="ORF">EDD42_1173</name>
</gene>
<accession>A0A3N2C0V2</accession>
<evidence type="ECO:0000313" key="2">
    <source>
        <dbReference type="Proteomes" id="UP000266915"/>
    </source>
</evidence>
<dbReference type="Proteomes" id="UP000266915">
    <property type="component" value="Unassembled WGS sequence"/>
</dbReference>
<dbReference type="Pfam" id="PF05133">
    <property type="entry name" value="SPP1_portal"/>
    <property type="match status" value="1"/>
</dbReference>